<evidence type="ECO:0000313" key="3">
    <source>
        <dbReference type="Proteomes" id="UP000001739"/>
    </source>
</evidence>
<protein>
    <recommendedName>
        <fullName evidence="4">Regulatory protein, RpfE type</fullName>
    </recommendedName>
</protein>
<dbReference type="eggNOG" id="COG4255">
    <property type="taxonomic scope" value="Bacteria"/>
</dbReference>
<proteinExistence type="predicted"/>
<organism evidence="2 3">
    <name type="scientific">Paraburkholderia phytofirmans (strain DSM 17436 / LMG 22146 / PsJN)</name>
    <name type="common">Burkholderia phytofirmans</name>
    <dbReference type="NCBI Taxonomy" id="398527"/>
    <lineage>
        <taxon>Bacteria</taxon>
        <taxon>Pseudomonadati</taxon>
        <taxon>Pseudomonadota</taxon>
        <taxon>Betaproteobacteria</taxon>
        <taxon>Burkholderiales</taxon>
        <taxon>Burkholderiaceae</taxon>
        <taxon>Paraburkholderia</taxon>
    </lineage>
</organism>
<name>B2SXW1_PARPJ</name>
<dbReference type="STRING" id="398527.Bphyt_2568"/>
<dbReference type="HOGENOM" id="CLU_037503_1_0_4"/>
<evidence type="ECO:0000313" key="2">
    <source>
        <dbReference type="EMBL" id="ACD16963.1"/>
    </source>
</evidence>
<keyword evidence="1" id="KW-0732">Signal</keyword>
<evidence type="ECO:0008006" key="4">
    <source>
        <dbReference type="Google" id="ProtNLM"/>
    </source>
</evidence>
<dbReference type="AlphaFoldDB" id="B2SXW1"/>
<sequence precursor="true">MRSIMLANRLHLLLPFALPAAADAPTALHDIRSPALDRLIARATLVERVVGEDFQRTLPHERWVARQFGALPSGAAAADEAPLAPYMLRADGGEPGTATWACVQPVHVRIAHDHLVLIDPASLDLSDEEAGALLAVARPLIEELGVRIEAPRPARWYLSGDGFGTLAGASPLRASGRNIEIWLPHEAHSGERSRAWMKLQNEVQMAWFEHPVNEAREARGLPAVNSIWFHAQGAAQPVRSPFARVFSDAAATRGLAMTAGVAAAAPPASFAALRAAGAARGASDDAIRGSSELNADANANTSTSGPTLVELDPFSAPYIEQDWARWNDAFAAMQTDWFEPALAALQSGDLAELGLTLCGDTGSVTLSVTRGDLRKFWRRRVLASLFIE</sequence>
<dbReference type="Proteomes" id="UP000001739">
    <property type="component" value="Chromosome 1"/>
</dbReference>
<accession>B2SXW1</accession>
<evidence type="ECO:0000256" key="1">
    <source>
        <dbReference type="SAM" id="SignalP"/>
    </source>
</evidence>
<feature type="chain" id="PRO_5002782009" description="Regulatory protein, RpfE type" evidence="1">
    <location>
        <begin position="23"/>
        <end position="388"/>
    </location>
</feature>
<gene>
    <name evidence="2" type="ordered locus">Bphyt_2568</name>
</gene>
<dbReference type="OrthoDB" id="5295974at2"/>
<feature type="signal peptide" evidence="1">
    <location>
        <begin position="1"/>
        <end position="22"/>
    </location>
</feature>
<dbReference type="EMBL" id="CP001052">
    <property type="protein sequence ID" value="ACD16963.1"/>
    <property type="molecule type" value="Genomic_DNA"/>
</dbReference>
<reference evidence="2 3" key="1">
    <citation type="journal article" date="2011" name="J. Bacteriol.">
        <title>Complete genome sequence of the plant growth-promoting endophyte Burkholderia phytofirmans strain PsJN.</title>
        <authorList>
            <person name="Weilharter A."/>
            <person name="Mitter B."/>
            <person name="Shin M.V."/>
            <person name="Chain P.S."/>
            <person name="Nowak J."/>
            <person name="Sessitsch A."/>
        </authorList>
    </citation>
    <scope>NUCLEOTIDE SEQUENCE [LARGE SCALE GENOMIC DNA]</scope>
    <source>
        <strain evidence="3">DSM 17436 / LMG 22146 / PsJN</strain>
    </source>
</reference>
<dbReference type="RefSeq" id="WP_012433557.1">
    <property type="nucleotide sequence ID" value="NC_010681.1"/>
</dbReference>
<dbReference type="PIRSF" id="PIRSF015283">
    <property type="entry name" value="Regulatory_RpfE"/>
    <property type="match status" value="1"/>
</dbReference>
<dbReference type="InterPro" id="IPR016631">
    <property type="entry name" value="Regulatory_RpfE"/>
</dbReference>
<dbReference type="KEGG" id="bpy:Bphyt_2568"/>